<evidence type="ECO:0008006" key="3">
    <source>
        <dbReference type="Google" id="ProtNLM"/>
    </source>
</evidence>
<sequence length="208" mass="24801">MNKINYLSDTNIFIKLYHAYNDSTILCELYVRKFSTLGFVEPVHHEIMRTPSSKNSKKLSLKVLYKRLDNEYEIIFIDELEAIVKQSYINEMRNFGYTDYKGCKNSIKDIGEKGTLLISHLLDIPIIHSDDYHFVDFVEMNRDRFPDVELFTLNSILEVLVPEHKERISINKNIEINSKRFNVSIEQERAERNMQKRLEKLYKKFNKH</sequence>
<accession>A0ABX5IDY3</accession>
<dbReference type="EMBL" id="PZDI01000059">
    <property type="protein sequence ID" value="PTH13844.1"/>
    <property type="molecule type" value="Genomic_DNA"/>
</dbReference>
<dbReference type="RefSeq" id="WP_107393088.1">
    <property type="nucleotide sequence ID" value="NZ_JAHCOE010000001.1"/>
</dbReference>
<gene>
    <name evidence="1" type="ORF">BU607_09480</name>
</gene>
<name>A0ABX5IDY3_9STAP</name>
<comment type="caution">
    <text evidence="1">The sequence shown here is derived from an EMBL/GenBank/DDBJ whole genome shotgun (WGS) entry which is preliminary data.</text>
</comment>
<organism evidence="1 2">
    <name type="scientific">Staphylococcus auricularis</name>
    <dbReference type="NCBI Taxonomy" id="29379"/>
    <lineage>
        <taxon>Bacteria</taxon>
        <taxon>Bacillati</taxon>
        <taxon>Bacillota</taxon>
        <taxon>Bacilli</taxon>
        <taxon>Bacillales</taxon>
        <taxon>Staphylococcaceae</taxon>
        <taxon>Staphylococcus</taxon>
    </lineage>
</organism>
<proteinExistence type="predicted"/>
<evidence type="ECO:0000313" key="2">
    <source>
        <dbReference type="Proteomes" id="UP000242694"/>
    </source>
</evidence>
<reference evidence="1 2" key="1">
    <citation type="journal article" date="2016" name="Front. Microbiol.">
        <title>Comprehensive Phylogenetic Analysis of Bovine Non-aureus Staphylococci Species Based on Whole-Genome Sequencing.</title>
        <authorList>
            <person name="Naushad S."/>
            <person name="Barkema H.W."/>
            <person name="Luby C."/>
            <person name="Condas L.A."/>
            <person name="Nobrega D.B."/>
            <person name="Carson D.A."/>
            <person name="De Buck J."/>
        </authorList>
    </citation>
    <scope>NUCLEOTIDE SEQUENCE [LARGE SCALE GENOMIC DNA]</scope>
    <source>
        <strain evidence="1 2">SNUC 993</strain>
    </source>
</reference>
<dbReference type="Proteomes" id="UP000242694">
    <property type="component" value="Unassembled WGS sequence"/>
</dbReference>
<keyword evidence="2" id="KW-1185">Reference proteome</keyword>
<evidence type="ECO:0000313" key="1">
    <source>
        <dbReference type="EMBL" id="PTH13844.1"/>
    </source>
</evidence>
<protein>
    <recommendedName>
        <fullName evidence="3">PIN domain-containing protein</fullName>
    </recommendedName>
</protein>